<comment type="caution">
    <text evidence="1">The sequence shown here is derived from an EMBL/GenBank/DDBJ whole genome shotgun (WGS) entry which is preliminary data.</text>
</comment>
<dbReference type="PANTHER" id="PTHR40866:SF1">
    <property type="entry name" value="BED-TYPE DOMAIN-CONTAINING PROTEIN"/>
    <property type="match status" value="1"/>
</dbReference>
<reference evidence="1 2" key="1">
    <citation type="submission" date="2013-11" db="EMBL/GenBank/DDBJ databases">
        <title>The Genome Sequence of Phytophthora parasitica P1976.</title>
        <authorList>
            <consortium name="The Broad Institute Genomics Platform"/>
            <person name="Russ C."/>
            <person name="Tyler B."/>
            <person name="Panabieres F."/>
            <person name="Shan W."/>
            <person name="Tripathy S."/>
            <person name="Grunwald N."/>
            <person name="Machado M."/>
            <person name="Johnson C.S."/>
            <person name="Walker B."/>
            <person name="Young S."/>
            <person name="Zeng Q."/>
            <person name="Gargeya S."/>
            <person name="Fitzgerald M."/>
            <person name="Haas B."/>
            <person name="Abouelleil A."/>
            <person name="Allen A.W."/>
            <person name="Alvarado L."/>
            <person name="Arachchi H.M."/>
            <person name="Berlin A.M."/>
            <person name="Chapman S.B."/>
            <person name="Gainer-Dewar J."/>
            <person name="Goldberg J."/>
            <person name="Griggs A."/>
            <person name="Gujja S."/>
            <person name="Hansen M."/>
            <person name="Howarth C."/>
            <person name="Imamovic A."/>
            <person name="Ireland A."/>
            <person name="Larimer J."/>
            <person name="McCowan C."/>
            <person name="Murphy C."/>
            <person name="Pearson M."/>
            <person name="Poon T.W."/>
            <person name="Priest M."/>
            <person name="Roberts A."/>
            <person name="Saif S."/>
            <person name="Shea T."/>
            <person name="Sisk P."/>
            <person name="Sykes S."/>
            <person name="Wortman J."/>
            <person name="Nusbaum C."/>
            <person name="Birren B."/>
        </authorList>
    </citation>
    <scope>NUCLEOTIDE SEQUENCE [LARGE SCALE GENOMIC DNA]</scope>
    <source>
        <strain evidence="1 2">P1976</strain>
    </source>
</reference>
<evidence type="ECO:0008006" key="3">
    <source>
        <dbReference type="Google" id="ProtNLM"/>
    </source>
</evidence>
<gene>
    <name evidence="1" type="ORF">F444_01996</name>
</gene>
<sequence>MLEPLAAEAAPLSSSSETMALDEGFAAVTLERARRLRQATSRFNDQVAAIASTSNVVDRFFSQAKAVVGMHRQAMTPLHLESILFLKVNRSYWSAATVRKVVRGTQ</sequence>
<dbReference type="EMBL" id="ANJA01000369">
    <property type="protein sequence ID" value="ETO84066.1"/>
    <property type="molecule type" value="Genomic_DNA"/>
</dbReference>
<dbReference type="PANTHER" id="PTHR40866">
    <property type="entry name" value="BED-TYPE DOMAIN-CONTAINING PROTEIN"/>
    <property type="match status" value="1"/>
</dbReference>
<organism evidence="1 2">
    <name type="scientific">Phytophthora nicotianae P1976</name>
    <dbReference type="NCBI Taxonomy" id="1317066"/>
    <lineage>
        <taxon>Eukaryota</taxon>
        <taxon>Sar</taxon>
        <taxon>Stramenopiles</taxon>
        <taxon>Oomycota</taxon>
        <taxon>Peronosporomycetes</taxon>
        <taxon>Peronosporales</taxon>
        <taxon>Peronosporaceae</taxon>
        <taxon>Phytophthora</taxon>
    </lineage>
</organism>
<protein>
    <recommendedName>
        <fullName evidence="3">HAT C-terminal dimerisation domain-containing protein</fullName>
    </recommendedName>
</protein>
<accession>A0A081AYV5</accession>
<dbReference type="OrthoDB" id="122335at2759"/>
<evidence type="ECO:0000313" key="2">
    <source>
        <dbReference type="Proteomes" id="UP000028582"/>
    </source>
</evidence>
<name>A0A081AYV5_PHYNI</name>
<dbReference type="AlphaFoldDB" id="A0A081AYV5"/>
<proteinExistence type="predicted"/>
<dbReference type="Proteomes" id="UP000028582">
    <property type="component" value="Unassembled WGS sequence"/>
</dbReference>
<evidence type="ECO:0000313" key="1">
    <source>
        <dbReference type="EMBL" id="ETO84066.1"/>
    </source>
</evidence>